<gene>
    <name evidence="13" type="primary">LOC106545313</name>
</gene>
<evidence type="ECO:0000313" key="13">
    <source>
        <dbReference type="RefSeq" id="XP_013917304.1"/>
    </source>
</evidence>
<evidence type="ECO:0000256" key="4">
    <source>
        <dbReference type="ARBA" id="ARBA00037685"/>
    </source>
</evidence>
<dbReference type="GeneID" id="106545313"/>
<dbReference type="PROSITE" id="PS51842">
    <property type="entry name" value="IF_ROD_2"/>
    <property type="match status" value="1"/>
</dbReference>
<keyword evidence="1" id="KW-0416">Keratin</keyword>
<keyword evidence="12" id="KW-1185">Reference proteome</keyword>
<evidence type="ECO:0000256" key="1">
    <source>
        <dbReference type="ARBA" id="ARBA00022744"/>
    </source>
</evidence>
<dbReference type="PROSITE" id="PS00226">
    <property type="entry name" value="IF_ROD_1"/>
    <property type="match status" value="1"/>
</dbReference>
<name>A0A6I9XMZ1_9SAUR</name>
<dbReference type="SMART" id="SM01391">
    <property type="entry name" value="Filament"/>
    <property type="match status" value="1"/>
</dbReference>
<evidence type="ECO:0000256" key="10">
    <source>
        <dbReference type="SAM" id="Coils"/>
    </source>
</evidence>
<feature type="domain" description="IF rod" evidence="11">
    <location>
        <begin position="80"/>
        <end position="391"/>
    </location>
</feature>
<proteinExistence type="inferred from homology"/>
<dbReference type="PRINTS" id="PR01248">
    <property type="entry name" value="TYPE1KERATIN"/>
</dbReference>
<evidence type="ECO:0000259" key="11">
    <source>
        <dbReference type="PROSITE" id="PS51842"/>
    </source>
</evidence>
<dbReference type="PANTHER" id="PTHR23239">
    <property type="entry name" value="INTERMEDIATE FILAMENT"/>
    <property type="match status" value="1"/>
</dbReference>
<keyword evidence="2 9" id="KW-0403">Intermediate filament</keyword>
<comment type="function">
    <text evidence="4">Plays a significant role in maintaining keratin filament organization in intestinal epithelia. When phosphorylated, plays a role in the secretion of mucin in the small intestine.</text>
</comment>
<evidence type="ECO:0000256" key="3">
    <source>
        <dbReference type="ARBA" id="ARBA00023054"/>
    </source>
</evidence>
<protein>
    <recommendedName>
        <fullName evidence="6">Keratin, type I cytoskeletal 20</fullName>
    </recommendedName>
    <alternativeName>
        <fullName evidence="7">Cytokeratin-20</fullName>
    </alternativeName>
    <alternativeName>
        <fullName evidence="8">Keratin-20</fullName>
    </alternativeName>
</protein>
<dbReference type="GO" id="GO:0045109">
    <property type="term" value="P:intermediate filament organization"/>
    <property type="evidence" value="ECO:0007669"/>
    <property type="project" value="TreeGrafter"/>
</dbReference>
<accession>A0A6I9XMZ1</accession>
<dbReference type="Proteomes" id="UP000504617">
    <property type="component" value="Unplaced"/>
</dbReference>
<dbReference type="Gene3D" id="1.20.5.170">
    <property type="match status" value="1"/>
</dbReference>
<dbReference type="KEGG" id="tsr:106545313"/>
<dbReference type="AlphaFoldDB" id="A0A6I9XMZ1"/>
<evidence type="ECO:0000256" key="9">
    <source>
        <dbReference type="RuleBase" id="RU000685"/>
    </source>
</evidence>
<dbReference type="OrthoDB" id="2441647at2759"/>
<sequence length="436" mass="50611">MARPGNFQNLSFFTKSGRHIPKDSHGMPAFFKQSWGPPSVYGGAGGSGTRISYGSNYDNTFGNKLQRSSSINELLLTFNEKTTMQNLNERLAAYLEKVHTLESSNSEFERRIREWHQKSSPIAKQDYNDFFKVIQELQDKITKARVDNTRIILQIDNSKLAADDFRVKYETELNLRMCVENDISGLQGLFDELTLVKTDLEHNIENLKEDLAYLKKTHEEEIAELRGRLRGHVSVELDAAPSIDLGQVMEKMRQQYEVMAEKNRQEAKDRFDKLIDQLNVEVTTTTQELETHRSEITDRKSVLQSLDIELRSQLNWKNERENALAETEALYRNKFAEIQMAIENVKARLKQLRHDMEQQAMEYSTLLDIKVKLEEEIATYRKLLEGENWRMTASDLETSKEAEQEKNKTLRIKTVIEEMVDGKVVSSQVDEREEKM</sequence>
<feature type="coiled-coil region" evidence="10">
    <location>
        <begin position="335"/>
        <end position="362"/>
    </location>
</feature>
<dbReference type="SUPFAM" id="SSF64593">
    <property type="entry name" value="Intermediate filament protein, coiled coil region"/>
    <property type="match status" value="2"/>
</dbReference>
<dbReference type="GO" id="GO:0005882">
    <property type="term" value="C:intermediate filament"/>
    <property type="evidence" value="ECO:0007669"/>
    <property type="project" value="UniProtKB-KW"/>
</dbReference>
<evidence type="ECO:0000256" key="5">
    <source>
        <dbReference type="ARBA" id="ARBA00038712"/>
    </source>
</evidence>
<evidence type="ECO:0000256" key="2">
    <source>
        <dbReference type="ARBA" id="ARBA00022754"/>
    </source>
</evidence>
<comment type="similarity">
    <text evidence="9">Belongs to the intermediate filament family.</text>
</comment>
<reference evidence="13" key="1">
    <citation type="submission" date="2025-08" db="UniProtKB">
        <authorList>
            <consortium name="RefSeq"/>
        </authorList>
    </citation>
    <scope>IDENTIFICATION</scope>
    <source>
        <tissue evidence="13">Skeletal muscle</tissue>
    </source>
</reference>
<evidence type="ECO:0000313" key="12">
    <source>
        <dbReference type="Proteomes" id="UP000504617"/>
    </source>
</evidence>
<dbReference type="InterPro" id="IPR039008">
    <property type="entry name" value="IF_rod_dom"/>
</dbReference>
<organism evidence="12 13">
    <name type="scientific">Thamnophis sirtalis</name>
    <dbReference type="NCBI Taxonomy" id="35019"/>
    <lineage>
        <taxon>Eukaryota</taxon>
        <taxon>Metazoa</taxon>
        <taxon>Chordata</taxon>
        <taxon>Craniata</taxon>
        <taxon>Vertebrata</taxon>
        <taxon>Euteleostomi</taxon>
        <taxon>Lepidosauria</taxon>
        <taxon>Squamata</taxon>
        <taxon>Bifurcata</taxon>
        <taxon>Unidentata</taxon>
        <taxon>Episquamata</taxon>
        <taxon>Toxicofera</taxon>
        <taxon>Serpentes</taxon>
        <taxon>Colubroidea</taxon>
        <taxon>Colubridae</taxon>
        <taxon>Natricinae</taxon>
        <taxon>Thamnophis</taxon>
    </lineage>
</organism>
<dbReference type="FunFam" id="1.20.5.1160:FF:000002">
    <property type="entry name" value="Type I keratin 10"/>
    <property type="match status" value="1"/>
</dbReference>
<feature type="coiled-coil region" evidence="10">
    <location>
        <begin position="84"/>
        <end position="111"/>
    </location>
</feature>
<feature type="coiled-coil region" evidence="10">
    <location>
        <begin position="249"/>
        <end position="295"/>
    </location>
</feature>
<dbReference type="Gene3D" id="1.20.5.1160">
    <property type="entry name" value="Vasodilator-stimulated phosphoprotein"/>
    <property type="match status" value="1"/>
</dbReference>
<keyword evidence="3 10" id="KW-0175">Coiled coil</keyword>
<dbReference type="GO" id="GO:0005198">
    <property type="term" value="F:structural molecule activity"/>
    <property type="evidence" value="ECO:0007669"/>
    <property type="project" value="InterPro"/>
</dbReference>
<dbReference type="PANTHER" id="PTHR23239:SF167">
    <property type="entry name" value="KERATIN, TYPE I CYTOSKELETAL 20"/>
    <property type="match status" value="1"/>
</dbReference>
<evidence type="ECO:0000256" key="7">
    <source>
        <dbReference type="ARBA" id="ARBA00041717"/>
    </source>
</evidence>
<dbReference type="InterPro" id="IPR002957">
    <property type="entry name" value="Keratin_I"/>
</dbReference>
<dbReference type="InterPro" id="IPR018039">
    <property type="entry name" value="IF_conserved"/>
</dbReference>
<dbReference type="Pfam" id="PF00038">
    <property type="entry name" value="Filament"/>
    <property type="match status" value="1"/>
</dbReference>
<evidence type="ECO:0000256" key="6">
    <source>
        <dbReference type="ARBA" id="ARBA00040318"/>
    </source>
</evidence>
<dbReference type="GO" id="GO:0030855">
    <property type="term" value="P:epithelial cell differentiation"/>
    <property type="evidence" value="ECO:0007669"/>
    <property type="project" value="TreeGrafter"/>
</dbReference>
<dbReference type="FunFam" id="1.20.5.170:FF:000002">
    <property type="entry name" value="Type I keratin KA11"/>
    <property type="match status" value="1"/>
</dbReference>
<evidence type="ECO:0000256" key="8">
    <source>
        <dbReference type="ARBA" id="ARBA00042487"/>
    </source>
</evidence>
<comment type="subunit">
    <text evidence="5">Heterotetramer of two type I and two type II keratins. Associates with KRT8.</text>
</comment>
<dbReference type="RefSeq" id="XP_013917304.1">
    <property type="nucleotide sequence ID" value="XM_014061829.1"/>
</dbReference>
<feature type="coiled-coil region" evidence="10">
    <location>
        <begin position="190"/>
        <end position="224"/>
    </location>
</feature>
<dbReference type="Gene3D" id="1.20.5.500">
    <property type="entry name" value="Single helix bin"/>
    <property type="match status" value="1"/>
</dbReference>